<name>A0A8J2RDY6_9CRUS</name>
<feature type="compositionally biased region" description="Basic residues" evidence="6">
    <location>
        <begin position="323"/>
        <end position="345"/>
    </location>
</feature>
<feature type="region of interest" description="Disordered" evidence="6">
    <location>
        <begin position="75"/>
        <end position="95"/>
    </location>
</feature>
<gene>
    <name evidence="9" type="ORF">DGAL_LOCUS2889</name>
</gene>
<dbReference type="InterPro" id="IPR016017">
    <property type="entry name" value="GDNF/GAS1"/>
</dbReference>
<evidence type="ECO:0000259" key="8">
    <source>
        <dbReference type="Pfam" id="PF02351"/>
    </source>
</evidence>
<dbReference type="GO" id="GO:0051726">
    <property type="term" value="P:regulation of cell cycle"/>
    <property type="evidence" value="ECO:0007669"/>
    <property type="project" value="InterPro"/>
</dbReference>
<feature type="region of interest" description="Disordered" evidence="6">
    <location>
        <begin position="277"/>
        <end position="347"/>
    </location>
</feature>
<feature type="region of interest" description="Disordered" evidence="6">
    <location>
        <begin position="31"/>
        <end position="59"/>
    </location>
</feature>
<dbReference type="Proteomes" id="UP000789390">
    <property type="component" value="Unassembled WGS sequence"/>
</dbReference>
<evidence type="ECO:0000256" key="7">
    <source>
        <dbReference type="SAM" id="SignalP"/>
    </source>
</evidence>
<feature type="chain" id="PRO_5035214300" description="GDNF/GAS1 domain-containing protein" evidence="7">
    <location>
        <begin position="28"/>
        <end position="400"/>
    </location>
</feature>
<evidence type="ECO:0000256" key="4">
    <source>
        <dbReference type="ARBA" id="ARBA00023136"/>
    </source>
</evidence>
<keyword evidence="4" id="KW-0472">Membrane</keyword>
<keyword evidence="2" id="KW-1003">Cell membrane</keyword>
<organism evidence="9 10">
    <name type="scientific">Daphnia galeata</name>
    <dbReference type="NCBI Taxonomy" id="27404"/>
    <lineage>
        <taxon>Eukaryota</taxon>
        <taxon>Metazoa</taxon>
        <taxon>Ecdysozoa</taxon>
        <taxon>Arthropoda</taxon>
        <taxon>Crustacea</taxon>
        <taxon>Branchiopoda</taxon>
        <taxon>Diplostraca</taxon>
        <taxon>Cladocera</taxon>
        <taxon>Anomopoda</taxon>
        <taxon>Daphniidae</taxon>
        <taxon>Daphnia</taxon>
    </lineage>
</organism>
<dbReference type="OrthoDB" id="5950623at2759"/>
<dbReference type="EMBL" id="CAKKLH010000041">
    <property type="protein sequence ID" value="CAH0100604.1"/>
    <property type="molecule type" value="Genomic_DNA"/>
</dbReference>
<dbReference type="InterPro" id="IPR039596">
    <property type="entry name" value="GAS1"/>
</dbReference>
<keyword evidence="10" id="KW-1185">Reference proteome</keyword>
<evidence type="ECO:0000256" key="3">
    <source>
        <dbReference type="ARBA" id="ARBA00022729"/>
    </source>
</evidence>
<keyword evidence="3 7" id="KW-0732">Signal</keyword>
<dbReference type="PANTHER" id="PTHR16840:SF3">
    <property type="entry name" value="GROWTH ARREST-SPECIFIC PROTEIN 1"/>
    <property type="match status" value="1"/>
</dbReference>
<accession>A0A8J2RDY6</accession>
<reference evidence="9" key="1">
    <citation type="submission" date="2021-11" db="EMBL/GenBank/DDBJ databases">
        <authorList>
            <person name="Schell T."/>
        </authorList>
    </citation>
    <scope>NUCLEOTIDE SEQUENCE</scope>
    <source>
        <strain evidence="9">M5</strain>
    </source>
</reference>
<comment type="subcellular location">
    <subcellularLocation>
        <location evidence="1">Cell membrane</location>
    </subcellularLocation>
</comment>
<dbReference type="AlphaFoldDB" id="A0A8J2RDY6"/>
<evidence type="ECO:0000256" key="6">
    <source>
        <dbReference type="SAM" id="MobiDB-lite"/>
    </source>
</evidence>
<evidence type="ECO:0000256" key="5">
    <source>
        <dbReference type="ARBA" id="ARBA00023180"/>
    </source>
</evidence>
<feature type="domain" description="GDNF/GAS1" evidence="8">
    <location>
        <begin position="189"/>
        <end position="262"/>
    </location>
</feature>
<sequence>MRWVTAPNRTILCALLLLLLAVTYVVASHESHSTNRRNGSKGRKRNGGRSTTTTTTASPQFEFLNETSSSFFDGDDEDDVEAAAQHQQDQPPGGVETCEVARLKCAYRVGCGMALQNYMVGCSDVITGSSQRCSDHCRNSLIALTSTEEGEALMKCKCGDTFCKDAKRRIDICRSAVLRATHNSTTVSCSVAQWICIADPLCSTALEYYNRFCRSMFAGKKCTLRCKNSISILRRQEKAAKLSTCVCDGSEDYDCPSILENMDRLCFHKMRSSTTTTTAATITSSHHSETTAEGGGLGVEERNDTSSNSGGIGDRDRIGHGHGSGHHPGHQPHLTKTRPHHPHHPVAHDMEGIETNEVEIRPQSTPTTRLSSRASSLLLFTAALPWLPLSASLLTARLLF</sequence>
<evidence type="ECO:0000313" key="9">
    <source>
        <dbReference type="EMBL" id="CAH0100604.1"/>
    </source>
</evidence>
<dbReference type="Pfam" id="PF02351">
    <property type="entry name" value="GDNF"/>
    <property type="match status" value="1"/>
</dbReference>
<evidence type="ECO:0000313" key="10">
    <source>
        <dbReference type="Proteomes" id="UP000789390"/>
    </source>
</evidence>
<keyword evidence="5" id="KW-0325">Glycoprotein</keyword>
<evidence type="ECO:0000256" key="1">
    <source>
        <dbReference type="ARBA" id="ARBA00004236"/>
    </source>
</evidence>
<feature type="signal peptide" evidence="7">
    <location>
        <begin position="1"/>
        <end position="27"/>
    </location>
</feature>
<feature type="compositionally biased region" description="Basic residues" evidence="6">
    <location>
        <begin position="34"/>
        <end position="47"/>
    </location>
</feature>
<dbReference type="GO" id="GO:0005886">
    <property type="term" value="C:plasma membrane"/>
    <property type="evidence" value="ECO:0007669"/>
    <property type="project" value="UniProtKB-SubCell"/>
</dbReference>
<evidence type="ECO:0000256" key="2">
    <source>
        <dbReference type="ARBA" id="ARBA00022475"/>
    </source>
</evidence>
<protein>
    <recommendedName>
        <fullName evidence="8">GDNF/GAS1 domain-containing protein</fullName>
    </recommendedName>
</protein>
<proteinExistence type="predicted"/>
<comment type="caution">
    <text evidence="9">The sequence shown here is derived from an EMBL/GenBank/DDBJ whole genome shotgun (WGS) entry which is preliminary data.</text>
</comment>
<dbReference type="PANTHER" id="PTHR16840">
    <property type="entry name" value="GROWTH ARREST-SPECIFIC PROTEIN 1"/>
    <property type="match status" value="1"/>
</dbReference>